<gene>
    <name evidence="9" type="ORF">Baya_11970</name>
</gene>
<feature type="region of interest" description="Disordered" evidence="6">
    <location>
        <begin position="194"/>
        <end position="247"/>
    </location>
</feature>
<proteinExistence type="inferred from homology"/>
<comment type="caution">
    <text evidence="9">The sequence shown here is derived from an EMBL/GenBank/DDBJ whole genome shotgun (WGS) entry which is preliminary data.</text>
</comment>
<dbReference type="InterPro" id="IPR010920">
    <property type="entry name" value="LSM_dom_sf"/>
</dbReference>
<accession>A0A556V1I4</accession>
<evidence type="ECO:0000256" key="6">
    <source>
        <dbReference type="SAM" id="MobiDB-lite"/>
    </source>
</evidence>
<dbReference type="PROSITE" id="PS52002">
    <property type="entry name" value="SM"/>
    <property type="match status" value="1"/>
</dbReference>
<evidence type="ECO:0000256" key="5">
    <source>
        <dbReference type="ARBA" id="ARBA00023136"/>
    </source>
</evidence>
<dbReference type="GO" id="GO:0016020">
    <property type="term" value="C:membrane"/>
    <property type="evidence" value="ECO:0007669"/>
    <property type="project" value="UniProtKB-SubCell"/>
</dbReference>
<protein>
    <submittedName>
        <fullName evidence="9">U7 snRNA-associated Sm-like protein LSm10</fullName>
    </submittedName>
</protein>
<dbReference type="SUPFAM" id="SSF50182">
    <property type="entry name" value="Sm-like ribonucleoproteins"/>
    <property type="match status" value="1"/>
</dbReference>
<evidence type="ECO:0000313" key="10">
    <source>
        <dbReference type="Proteomes" id="UP000319801"/>
    </source>
</evidence>
<evidence type="ECO:0000313" key="9">
    <source>
        <dbReference type="EMBL" id="TSR63294.1"/>
    </source>
</evidence>
<dbReference type="OrthoDB" id="8956386at2759"/>
<name>A0A556V1I4_BAGYA</name>
<feature type="compositionally biased region" description="Basic and acidic residues" evidence="6">
    <location>
        <begin position="200"/>
        <end position="211"/>
    </location>
</feature>
<evidence type="ECO:0000259" key="8">
    <source>
        <dbReference type="PROSITE" id="PS52002"/>
    </source>
</evidence>
<dbReference type="CDD" id="cd01733">
    <property type="entry name" value="LSm10"/>
    <property type="match status" value="1"/>
</dbReference>
<comment type="similarity">
    <text evidence="2">Belongs to the EVA1 family.</text>
</comment>
<dbReference type="InterPro" id="IPR052461">
    <property type="entry name" value="EVA1_A/B"/>
</dbReference>
<keyword evidence="4 7" id="KW-1133">Transmembrane helix</keyword>
<dbReference type="PANTHER" id="PTHR48422">
    <property type="entry name" value="PROTEIN EVA-1 HOMOLOG B-RELATED"/>
    <property type="match status" value="1"/>
</dbReference>
<dbReference type="Pfam" id="PF14851">
    <property type="entry name" value="FAM176"/>
    <property type="match status" value="1"/>
</dbReference>
<organism evidence="9 10">
    <name type="scientific">Bagarius yarrelli</name>
    <name type="common">Goonch</name>
    <name type="synonym">Bagrus yarrelli</name>
    <dbReference type="NCBI Taxonomy" id="175774"/>
    <lineage>
        <taxon>Eukaryota</taxon>
        <taxon>Metazoa</taxon>
        <taxon>Chordata</taxon>
        <taxon>Craniata</taxon>
        <taxon>Vertebrata</taxon>
        <taxon>Euteleostomi</taxon>
        <taxon>Actinopterygii</taxon>
        <taxon>Neopterygii</taxon>
        <taxon>Teleostei</taxon>
        <taxon>Ostariophysi</taxon>
        <taxon>Siluriformes</taxon>
        <taxon>Sisoridae</taxon>
        <taxon>Sisorinae</taxon>
        <taxon>Bagarius</taxon>
    </lineage>
</organism>
<dbReference type="Pfam" id="PF01423">
    <property type="entry name" value="LSM"/>
    <property type="match status" value="1"/>
</dbReference>
<evidence type="ECO:0000256" key="2">
    <source>
        <dbReference type="ARBA" id="ARBA00006023"/>
    </source>
</evidence>
<dbReference type="PANTHER" id="PTHR48422:SF2">
    <property type="entry name" value="PROTEIN EVA-1 HOMOLOG B"/>
    <property type="match status" value="1"/>
</dbReference>
<comment type="subcellular location">
    <subcellularLocation>
        <location evidence="1">Membrane</location>
        <topology evidence="1">Single-pass membrane protein</topology>
    </subcellularLocation>
</comment>
<evidence type="ECO:0000256" key="1">
    <source>
        <dbReference type="ARBA" id="ARBA00004167"/>
    </source>
</evidence>
<keyword evidence="3 7" id="KW-0812">Transmembrane</keyword>
<feature type="transmembrane region" description="Helical" evidence="7">
    <location>
        <begin position="164"/>
        <end position="188"/>
    </location>
</feature>
<dbReference type="InterPro" id="IPR047575">
    <property type="entry name" value="Sm"/>
</dbReference>
<sequence length="298" mass="33814">MATQSIAERTISENSLVVLLQGLQGQVTTVELRNESTARGRVLNVDAFMNVRLENVVYRDRRGNVSEMDDLFVTGRNVRYVHIPDHVDIVETIQSQLEKIQRVRCFSEKGKKEYMCGLSNRKSDEDRVCVTEEQKTMNPVRKDMELLSNSMATYAHITENMESFALYFMLGVCFGLLLALTLLILGFACRPRRNKVKKPSTSDKKSLKESNEADEEERLGKSDEEGEEEVPDVTVAPVSEQNPSNGLIGGVNVFSSADELERARRLEERERIVREIWRNGQPDILVTGTGTLGRVHYR</sequence>
<dbReference type="Proteomes" id="UP000319801">
    <property type="component" value="Unassembled WGS sequence"/>
</dbReference>
<evidence type="ECO:0000256" key="3">
    <source>
        <dbReference type="ARBA" id="ARBA00022692"/>
    </source>
</evidence>
<dbReference type="Gene3D" id="2.30.30.100">
    <property type="match status" value="1"/>
</dbReference>
<dbReference type="InterPro" id="IPR039500">
    <property type="entry name" value="EVA1_dom"/>
</dbReference>
<evidence type="ECO:0000256" key="7">
    <source>
        <dbReference type="SAM" id="Phobius"/>
    </source>
</evidence>
<keyword evidence="10" id="KW-1185">Reference proteome</keyword>
<dbReference type="InterPro" id="IPR001163">
    <property type="entry name" value="Sm_dom_euk/arc"/>
</dbReference>
<dbReference type="GO" id="GO:0003723">
    <property type="term" value="F:RNA binding"/>
    <property type="evidence" value="ECO:0007669"/>
    <property type="project" value="InterPro"/>
</dbReference>
<reference evidence="9 10" key="1">
    <citation type="journal article" date="2019" name="Genome Biol. Evol.">
        <title>Whole-Genome Sequencing of the Giant Devil Catfish, Bagarius yarrelli.</title>
        <authorList>
            <person name="Jiang W."/>
            <person name="Lv Y."/>
            <person name="Cheng L."/>
            <person name="Yang K."/>
            <person name="Chao B."/>
            <person name="Wang X."/>
            <person name="Li Y."/>
            <person name="Pan X."/>
            <person name="You X."/>
            <person name="Zhang Y."/>
            <person name="Yang J."/>
            <person name="Li J."/>
            <person name="Zhang X."/>
            <person name="Liu S."/>
            <person name="Sun C."/>
            <person name="Yang J."/>
            <person name="Shi Q."/>
        </authorList>
    </citation>
    <scope>NUCLEOTIDE SEQUENCE [LARGE SCALE GENOMIC DNA]</scope>
    <source>
        <strain evidence="9">JWS20170419001</strain>
        <tissue evidence="9">Muscle</tissue>
    </source>
</reference>
<keyword evidence="5 7" id="KW-0472">Membrane</keyword>
<dbReference type="AlphaFoldDB" id="A0A556V1I4"/>
<evidence type="ECO:0000256" key="4">
    <source>
        <dbReference type="ARBA" id="ARBA00022989"/>
    </source>
</evidence>
<dbReference type="EMBL" id="VCAZ01000095">
    <property type="protein sequence ID" value="TSR63294.1"/>
    <property type="molecule type" value="Genomic_DNA"/>
</dbReference>
<dbReference type="SMART" id="SM00651">
    <property type="entry name" value="Sm"/>
    <property type="match status" value="1"/>
</dbReference>
<feature type="domain" description="Sm" evidence="8">
    <location>
        <begin position="15"/>
        <end position="87"/>
    </location>
</feature>